<organism evidence="2 3">
    <name type="scientific">Brevibacterium yomogidense</name>
    <dbReference type="NCBI Taxonomy" id="946573"/>
    <lineage>
        <taxon>Bacteria</taxon>
        <taxon>Bacillati</taxon>
        <taxon>Actinomycetota</taxon>
        <taxon>Actinomycetes</taxon>
        <taxon>Micrococcales</taxon>
        <taxon>Brevibacteriaceae</taxon>
        <taxon>Brevibacterium</taxon>
    </lineage>
</organism>
<evidence type="ECO:0000259" key="1">
    <source>
        <dbReference type="Pfam" id="PF00462"/>
    </source>
</evidence>
<proteinExistence type="predicted"/>
<dbReference type="Gene3D" id="3.40.30.10">
    <property type="entry name" value="Glutaredoxin"/>
    <property type="match status" value="1"/>
</dbReference>
<dbReference type="RefSeq" id="WP_087005925.1">
    <property type="nucleotide sequence ID" value="NZ_FWFF01000007.1"/>
</dbReference>
<dbReference type="CDD" id="cd02976">
    <property type="entry name" value="NrdH"/>
    <property type="match status" value="1"/>
</dbReference>
<dbReference type="SUPFAM" id="SSF52833">
    <property type="entry name" value="Thioredoxin-like"/>
    <property type="match status" value="1"/>
</dbReference>
<sequence length="61" mass="6804">MTTVIVYNKPASVQCNATYRTLENKVIAYETGDLSQDPEALEQIRAMGYMQAPVVIADEDH</sequence>
<reference evidence="3" key="1">
    <citation type="submission" date="2017-02" db="EMBL/GenBank/DDBJ databases">
        <authorList>
            <person name="Dridi B."/>
        </authorList>
    </citation>
    <scope>NUCLEOTIDE SEQUENCE [LARGE SCALE GENOMIC DNA]</scope>
    <source>
        <strain evidence="3">B Co 03.10</strain>
    </source>
</reference>
<keyword evidence="3" id="KW-1185">Reference proteome</keyword>
<gene>
    <name evidence="2" type="ORF">FM105_05440</name>
</gene>
<dbReference type="EMBL" id="FWFF01000007">
    <property type="protein sequence ID" value="SLM96150.1"/>
    <property type="molecule type" value="Genomic_DNA"/>
</dbReference>
<name>A0A1X6XAL6_9MICO</name>
<dbReference type="PROSITE" id="PS51354">
    <property type="entry name" value="GLUTAREDOXIN_2"/>
    <property type="match status" value="1"/>
</dbReference>
<accession>A0A1X6XAL6</accession>
<dbReference type="InterPro" id="IPR002109">
    <property type="entry name" value="Glutaredoxin"/>
</dbReference>
<dbReference type="InterPro" id="IPR036249">
    <property type="entry name" value="Thioredoxin-like_sf"/>
</dbReference>
<evidence type="ECO:0000313" key="2">
    <source>
        <dbReference type="EMBL" id="SLM96150.1"/>
    </source>
</evidence>
<protein>
    <submittedName>
        <fullName evidence="2">Glutaredoxin-like protein NrdH, required for reduction of Ribonucleotide reductase class Ib</fullName>
    </submittedName>
</protein>
<evidence type="ECO:0000313" key="3">
    <source>
        <dbReference type="Proteomes" id="UP000196581"/>
    </source>
</evidence>
<feature type="domain" description="Glutaredoxin" evidence="1">
    <location>
        <begin position="4"/>
        <end position="61"/>
    </location>
</feature>
<dbReference type="AlphaFoldDB" id="A0A1X6XAL6"/>
<dbReference type="Pfam" id="PF00462">
    <property type="entry name" value="Glutaredoxin"/>
    <property type="match status" value="1"/>
</dbReference>
<dbReference type="Proteomes" id="UP000196581">
    <property type="component" value="Unassembled WGS sequence"/>
</dbReference>